<gene>
    <name evidence="1" type="ORF">EV192_106655</name>
</gene>
<dbReference type="RefSeq" id="WP_132121011.1">
    <property type="nucleotide sequence ID" value="NZ_SLWS01000006.1"/>
</dbReference>
<reference evidence="1 2" key="1">
    <citation type="submission" date="2019-03" db="EMBL/GenBank/DDBJ databases">
        <title>Genomic Encyclopedia of Type Strains, Phase IV (KMG-IV): sequencing the most valuable type-strain genomes for metagenomic binning, comparative biology and taxonomic classification.</title>
        <authorList>
            <person name="Goeker M."/>
        </authorList>
    </citation>
    <scope>NUCLEOTIDE SEQUENCE [LARGE SCALE GENOMIC DNA]</scope>
    <source>
        <strain evidence="1 2">DSM 45934</strain>
    </source>
</reference>
<dbReference type="EMBL" id="SLWS01000006">
    <property type="protein sequence ID" value="TCO57178.1"/>
    <property type="molecule type" value="Genomic_DNA"/>
</dbReference>
<accession>A0A4R2JJJ1</accession>
<evidence type="ECO:0000313" key="2">
    <source>
        <dbReference type="Proteomes" id="UP000295680"/>
    </source>
</evidence>
<dbReference type="OrthoDB" id="3626984at2"/>
<keyword evidence="2" id="KW-1185">Reference proteome</keyword>
<organism evidence="1 2">
    <name type="scientific">Actinocrispum wychmicini</name>
    <dbReference type="NCBI Taxonomy" id="1213861"/>
    <lineage>
        <taxon>Bacteria</taxon>
        <taxon>Bacillati</taxon>
        <taxon>Actinomycetota</taxon>
        <taxon>Actinomycetes</taxon>
        <taxon>Pseudonocardiales</taxon>
        <taxon>Pseudonocardiaceae</taxon>
        <taxon>Actinocrispum</taxon>
    </lineage>
</organism>
<comment type="caution">
    <text evidence="1">The sequence shown here is derived from an EMBL/GenBank/DDBJ whole genome shotgun (WGS) entry which is preliminary data.</text>
</comment>
<proteinExistence type="predicted"/>
<dbReference type="Proteomes" id="UP000295680">
    <property type="component" value="Unassembled WGS sequence"/>
</dbReference>
<evidence type="ECO:0000313" key="1">
    <source>
        <dbReference type="EMBL" id="TCO57178.1"/>
    </source>
</evidence>
<sequence>MTTTPTLRRQALAVAAARQTIAHETDDHPAWDDLTDDERAQATTEAAAWLEAVHRAGLATHNVTAHLVELDRPAESALPLDCVPPVATPCTHCGVPIFWVSPTGINRPMPIDATPAADGTILITDGAYTVLLPSQAAAVRAQGQQLHTRHVWTCSHAGLWGVRGMR</sequence>
<protein>
    <submittedName>
        <fullName evidence="1">Uncharacterized protein</fullName>
    </submittedName>
</protein>
<name>A0A4R2JJJ1_9PSEU</name>
<dbReference type="AlphaFoldDB" id="A0A4R2JJJ1"/>